<organism evidence="1 2">
    <name type="scientific">Lactuca sativa</name>
    <name type="common">Garden lettuce</name>
    <dbReference type="NCBI Taxonomy" id="4236"/>
    <lineage>
        <taxon>Eukaryota</taxon>
        <taxon>Viridiplantae</taxon>
        <taxon>Streptophyta</taxon>
        <taxon>Embryophyta</taxon>
        <taxon>Tracheophyta</taxon>
        <taxon>Spermatophyta</taxon>
        <taxon>Magnoliopsida</taxon>
        <taxon>eudicotyledons</taxon>
        <taxon>Gunneridae</taxon>
        <taxon>Pentapetalae</taxon>
        <taxon>asterids</taxon>
        <taxon>campanulids</taxon>
        <taxon>Asterales</taxon>
        <taxon>Asteraceae</taxon>
        <taxon>Cichorioideae</taxon>
        <taxon>Cichorieae</taxon>
        <taxon>Lactucinae</taxon>
        <taxon>Lactuca</taxon>
    </lineage>
</organism>
<sequence>MIISFQLYFDFTKLPFDVFLPISIFRLLDHFIIMEWDSQQLRLMDKHDDCKPKNKDVKNNPIMVYMKGDPNRPVYRFSSLAVKILQEYSWSSRVFQ</sequence>
<dbReference type="EMBL" id="NBSK02000008">
    <property type="protein sequence ID" value="KAJ0190624.1"/>
    <property type="molecule type" value="Genomic_DNA"/>
</dbReference>
<evidence type="ECO:0000313" key="1">
    <source>
        <dbReference type="EMBL" id="KAJ0190624.1"/>
    </source>
</evidence>
<keyword evidence="2" id="KW-1185">Reference proteome</keyword>
<name>A0A9R1WX91_LACSA</name>
<dbReference type="AlphaFoldDB" id="A0A9R1WX91"/>
<comment type="caution">
    <text evidence="1">The sequence shown here is derived from an EMBL/GenBank/DDBJ whole genome shotgun (WGS) entry which is preliminary data.</text>
</comment>
<proteinExistence type="predicted"/>
<protein>
    <submittedName>
        <fullName evidence="1">Uncharacterized protein</fullName>
    </submittedName>
</protein>
<dbReference type="Proteomes" id="UP000235145">
    <property type="component" value="Unassembled WGS sequence"/>
</dbReference>
<accession>A0A9R1WX91</accession>
<evidence type="ECO:0000313" key="2">
    <source>
        <dbReference type="Proteomes" id="UP000235145"/>
    </source>
</evidence>
<reference evidence="1 2" key="1">
    <citation type="journal article" date="2017" name="Nat. Commun.">
        <title>Genome assembly with in vitro proximity ligation data and whole-genome triplication in lettuce.</title>
        <authorList>
            <person name="Reyes-Chin-Wo S."/>
            <person name="Wang Z."/>
            <person name="Yang X."/>
            <person name="Kozik A."/>
            <person name="Arikit S."/>
            <person name="Song C."/>
            <person name="Xia L."/>
            <person name="Froenicke L."/>
            <person name="Lavelle D.O."/>
            <person name="Truco M.J."/>
            <person name="Xia R."/>
            <person name="Zhu S."/>
            <person name="Xu C."/>
            <person name="Xu H."/>
            <person name="Xu X."/>
            <person name="Cox K."/>
            <person name="Korf I."/>
            <person name="Meyers B.C."/>
            <person name="Michelmore R.W."/>
        </authorList>
    </citation>
    <scope>NUCLEOTIDE SEQUENCE [LARGE SCALE GENOMIC DNA]</scope>
    <source>
        <strain evidence="2">cv. Salinas</strain>
        <tissue evidence="1">Seedlings</tissue>
    </source>
</reference>
<dbReference type="Gene3D" id="3.40.30.10">
    <property type="entry name" value="Glutaredoxin"/>
    <property type="match status" value="1"/>
</dbReference>
<gene>
    <name evidence="1" type="ORF">LSAT_V11C800428540</name>
</gene>